<feature type="domain" description="Prion-inhibition and propagation HeLo" evidence="1">
    <location>
        <begin position="13"/>
        <end position="218"/>
    </location>
</feature>
<dbReference type="Gene3D" id="1.20.120.1020">
    <property type="entry name" value="Prion-inhibition and propagation, HeLo domain"/>
    <property type="match status" value="1"/>
</dbReference>
<dbReference type="InterPro" id="IPR038305">
    <property type="entry name" value="HeLo_sf"/>
</dbReference>
<reference evidence="2 3" key="1">
    <citation type="submission" date="2024-09" db="EMBL/GenBank/DDBJ databases">
        <title>T2T genomes of carrot and Alternaria dauci and their utility for understanding host-pathogen interaction during carrot leaf blight disease.</title>
        <authorList>
            <person name="Liu W."/>
            <person name="Xu S."/>
            <person name="Ou C."/>
            <person name="Liu X."/>
            <person name="Zhuang F."/>
            <person name="Deng X.W."/>
        </authorList>
    </citation>
    <scope>NUCLEOTIDE SEQUENCE [LARGE SCALE GENOMIC DNA]</scope>
    <source>
        <strain evidence="2 3">A2016</strain>
    </source>
</reference>
<evidence type="ECO:0000259" key="1">
    <source>
        <dbReference type="Pfam" id="PF14479"/>
    </source>
</evidence>
<sequence>MSGFEIIGLAPIVFKAVAEGMRILDDTISFDEDTEDQVIRIETAKAHLSIWAASAGLTEGRLVPALHPLGDLIVRTLQRIESLITSLQQQSDKYGLEPKEAADTEPKKADAMVVQMRRSLHRVLKNSNPKRNLTTMIQTEQFKDSATNQKQSRVASRLFWAVRDKKRFEHFVDTLEKHISGLHKLVFEDQRREVQQEGTRFSFQMVQEISDVERLSLLQKVSPNEKSFSEVDVAYLAQCKVIALQEAPSLPRKSKPDDWSLRGTSPADLVRPRFLRPGSDDPEIAYLYEKKEYDTNISEEDKDVLQERIRRLVSLLGKPGSQRHLQTLQAVGYTDDPDRHCWWIIFRFPLGPLDTLGAAGNEPLSLRKLFDSPFKPALEARYSLAKRIVYTFAKLYGSDWMHKSVNSKNIIFPKIYSTEAVIGFRQIETALVQGFGYSRQHTEAQTIDRGKVLHDLEAAIYRHPLYQGETASGYQIHYDIYSLGLVLFEIALWSPLMALLAAKYKPEKAPPVALSPSMDKFYESQAKELHRRVNLRVDAEVAYRMGTKYKNAVHWCLNLKGPVTAIEFYNTVAIPLDDLCNLG</sequence>
<dbReference type="Proteomes" id="UP001578633">
    <property type="component" value="Chromosome 10"/>
</dbReference>
<dbReference type="GeneID" id="96090304"/>
<dbReference type="PANTHER" id="PTHR37542:SF3">
    <property type="entry name" value="PRION-INHIBITION AND PROPAGATION HELO DOMAIN-CONTAINING PROTEIN"/>
    <property type="match status" value="1"/>
</dbReference>
<proteinExistence type="predicted"/>
<protein>
    <recommendedName>
        <fullName evidence="1">Prion-inhibition and propagation HeLo domain-containing protein</fullName>
    </recommendedName>
</protein>
<evidence type="ECO:0000313" key="3">
    <source>
        <dbReference type="Proteomes" id="UP001578633"/>
    </source>
</evidence>
<dbReference type="EMBL" id="JBHGVX010000010">
    <property type="protein sequence ID" value="KAL1792231.1"/>
    <property type="molecule type" value="Genomic_DNA"/>
</dbReference>
<comment type="caution">
    <text evidence="2">The sequence shown here is derived from an EMBL/GenBank/DDBJ whole genome shotgun (WGS) entry which is preliminary data.</text>
</comment>
<dbReference type="SUPFAM" id="SSF56112">
    <property type="entry name" value="Protein kinase-like (PK-like)"/>
    <property type="match status" value="1"/>
</dbReference>
<gene>
    <name evidence="2" type="ORF">ACET3X_009982</name>
</gene>
<accession>A0ABR3U9D9</accession>
<organism evidence="2 3">
    <name type="scientific">Alternaria dauci</name>
    <dbReference type="NCBI Taxonomy" id="48095"/>
    <lineage>
        <taxon>Eukaryota</taxon>
        <taxon>Fungi</taxon>
        <taxon>Dikarya</taxon>
        <taxon>Ascomycota</taxon>
        <taxon>Pezizomycotina</taxon>
        <taxon>Dothideomycetes</taxon>
        <taxon>Pleosporomycetidae</taxon>
        <taxon>Pleosporales</taxon>
        <taxon>Pleosporineae</taxon>
        <taxon>Pleosporaceae</taxon>
        <taxon>Alternaria</taxon>
        <taxon>Alternaria sect. Porri</taxon>
    </lineage>
</organism>
<dbReference type="InterPro" id="IPR011009">
    <property type="entry name" value="Kinase-like_dom_sf"/>
</dbReference>
<keyword evidence="3" id="KW-1185">Reference proteome</keyword>
<evidence type="ECO:0000313" key="2">
    <source>
        <dbReference type="EMBL" id="KAL1792231.1"/>
    </source>
</evidence>
<dbReference type="Gene3D" id="1.10.510.10">
    <property type="entry name" value="Transferase(Phosphotransferase) domain 1"/>
    <property type="match status" value="1"/>
</dbReference>
<dbReference type="PANTHER" id="PTHR37542">
    <property type="entry name" value="HELO DOMAIN-CONTAINING PROTEIN-RELATED"/>
    <property type="match status" value="1"/>
</dbReference>
<name>A0ABR3U9D9_9PLEO</name>
<dbReference type="InterPro" id="IPR029498">
    <property type="entry name" value="HeLo_dom"/>
</dbReference>
<dbReference type="Pfam" id="PF14479">
    <property type="entry name" value="HeLo"/>
    <property type="match status" value="1"/>
</dbReference>
<dbReference type="RefSeq" id="XP_069302815.1">
    <property type="nucleotide sequence ID" value="XM_069456157.1"/>
</dbReference>